<dbReference type="AlphaFoldDB" id="A0A1G2DY35"/>
<name>A0A1G2DY35_9BACT</name>
<reference evidence="2 3" key="1">
    <citation type="journal article" date="2016" name="Nat. Commun.">
        <title>Thousands of microbial genomes shed light on interconnected biogeochemical processes in an aquifer system.</title>
        <authorList>
            <person name="Anantharaman K."/>
            <person name="Brown C.T."/>
            <person name="Hug L.A."/>
            <person name="Sharon I."/>
            <person name="Castelle C.J."/>
            <person name="Probst A.J."/>
            <person name="Thomas B.C."/>
            <person name="Singh A."/>
            <person name="Wilkins M.J."/>
            <person name="Karaoz U."/>
            <person name="Brodie E.L."/>
            <person name="Williams K.H."/>
            <person name="Hubbard S.S."/>
            <person name="Banfield J.F."/>
        </authorList>
    </citation>
    <scope>NUCLEOTIDE SEQUENCE [LARGE SCALE GENOMIC DNA]</scope>
</reference>
<evidence type="ECO:0000313" key="2">
    <source>
        <dbReference type="EMBL" id="OGZ17900.1"/>
    </source>
</evidence>
<protein>
    <recommendedName>
        <fullName evidence="4">PrgI family protein</fullName>
    </recommendedName>
</protein>
<keyword evidence="1" id="KW-1133">Transmembrane helix</keyword>
<keyword evidence="1" id="KW-0472">Membrane</keyword>
<dbReference type="InterPro" id="IPR024414">
    <property type="entry name" value="Uncharacterised_PrgI"/>
</dbReference>
<accession>A0A1G2DY35</accession>
<gene>
    <name evidence="2" type="ORF">A2V72_03005</name>
</gene>
<sequence>MEFTVPKFIEQEARIVGSLTFKQFIFVGIAGGISLFIYFILPFFLFIIVAIILLGSALALAFFKIGKTSLPEFIANFFIFIFKPRIYLWKKKTSPPKFLTKMKEPIPGLREPEKEVKLKISKGSRLDELFMRIETNKK</sequence>
<feature type="transmembrane region" description="Helical" evidence="1">
    <location>
        <begin position="20"/>
        <end position="38"/>
    </location>
</feature>
<evidence type="ECO:0008006" key="4">
    <source>
        <dbReference type="Google" id="ProtNLM"/>
    </source>
</evidence>
<evidence type="ECO:0000256" key="1">
    <source>
        <dbReference type="SAM" id="Phobius"/>
    </source>
</evidence>
<keyword evidence="1" id="KW-0812">Transmembrane</keyword>
<comment type="caution">
    <text evidence="2">The sequence shown here is derived from an EMBL/GenBank/DDBJ whole genome shotgun (WGS) entry which is preliminary data.</text>
</comment>
<dbReference type="EMBL" id="MHLW01000022">
    <property type="protein sequence ID" value="OGZ17900.1"/>
    <property type="molecule type" value="Genomic_DNA"/>
</dbReference>
<feature type="transmembrane region" description="Helical" evidence="1">
    <location>
        <begin position="69"/>
        <end position="88"/>
    </location>
</feature>
<dbReference type="Proteomes" id="UP000178893">
    <property type="component" value="Unassembled WGS sequence"/>
</dbReference>
<proteinExistence type="predicted"/>
<dbReference type="Pfam" id="PF12666">
    <property type="entry name" value="PrgI"/>
    <property type="match status" value="1"/>
</dbReference>
<organism evidence="2 3">
    <name type="scientific">Candidatus Nealsonbacteria bacterium RBG_13_37_56</name>
    <dbReference type="NCBI Taxonomy" id="1801661"/>
    <lineage>
        <taxon>Bacteria</taxon>
        <taxon>Candidatus Nealsoniibacteriota</taxon>
    </lineage>
</organism>
<evidence type="ECO:0000313" key="3">
    <source>
        <dbReference type="Proteomes" id="UP000178893"/>
    </source>
</evidence>